<dbReference type="AlphaFoldDB" id="A0AAV0G4A7"/>
<evidence type="ECO:0000313" key="2">
    <source>
        <dbReference type="Proteomes" id="UP001152523"/>
    </source>
</evidence>
<evidence type="ECO:0000313" key="1">
    <source>
        <dbReference type="EMBL" id="CAH9142803.1"/>
    </source>
</evidence>
<protein>
    <submittedName>
        <fullName evidence="1">Uncharacterized protein</fullName>
    </submittedName>
</protein>
<gene>
    <name evidence="1" type="ORF">CEPIT_LOCUS40184</name>
</gene>
<name>A0AAV0G4A7_9ASTE</name>
<dbReference type="EMBL" id="CAMAPF010001044">
    <property type="protein sequence ID" value="CAH9142803.1"/>
    <property type="molecule type" value="Genomic_DNA"/>
</dbReference>
<sequence length="153" mass="16851">MPRKLVGVDDSAGQSRILPALLQLEVWLMLCQLLGEAWCSGVDAKNLGKTLSLIFVATAVYWAETMLSVLLPSEIDARIRPFNRWWMVALRRMFAGAMPICSHWGSHAGAKDAADRIDRSRKMMRPISSLESFVGDADSCLCPPASSINFAVP</sequence>
<keyword evidence="2" id="KW-1185">Reference proteome</keyword>
<accession>A0AAV0G4A7</accession>
<organism evidence="1 2">
    <name type="scientific">Cuscuta epithymum</name>
    <dbReference type="NCBI Taxonomy" id="186058"/>
    <lineage>
        <taxon>Eukaryota</taxon>
        <taxon>Viridiplantae</taxon>
        <taxon>Streptophyta</taxon>
        <taxon>Embryophyta</taxon>
        <taxon>Tracheophyta</taxon>
        <taxon>Spermatophyta</taxon>
        <taxon>Magnoliopsida</taxon>
        <taxon>eudicotyledons</taxon>
        <taxon>Gunneridae</taxon>
        <taxon>Pentapetalae</taxon>
        <taxon>asterids</taxon>
        <taxon>lamiids</taxon>
        <taxon>Solanales</taxon>
        <taxon>Convolvulaceae</taxon>
        <taxon>Cuscuteae</taxon>
        <taxon>Cuscuta</taxon>
        <taxon>Cuscuta subgen. Cuscuta</taxon>
    </lineage>
</organism>
<proteinExistence type="predicted"/>
<reference evidence="1" key="1">
    <citation type="submission" date="2022-07" db="EMBL/GenBank/DDBJ databases">
        <authorList>
            <person name="Macas J."/>
            <person name="Novak P."/>
            <person name="Neumann P."/>
        </authorList>
    </citation>
    <scope>NUCLEOTIDE SEQUENCE</scope>
</reference>
<comment type="caution">
    <text evidence="1">The sequence shown here is derived from an EMBL/GenBank/DDBJ whole genome shotgun (WGS) entry which is preliminary data.</text>
</comment>
<dbReference type="Proteomes" id="UP001152523">
    <property type="component" value="Unassembled WGS sequence"/>
</dbReference>